<evidence type="ECO:0000313" key="3">
    <source>
        <dbReference type="EnsemblPlants" id="PNT65982"/>
    </source>
</evidence>
<evidence type="ECO:0000313" key="4">
    <source>
        <dbReference type="Proteomes" id="UP000008810"/>
    </source>
</evidence>
<dbReference type="EnsemblPlants" id="PNT65982">
    <property type="protein sequence ID" value="PNT65982"/>
    <property type="gene ID" value="BRADI_3g05283v3"/>
</dbReference>
<reference evidence="2 3" key="1">
    <citation type="journal article" date="2010" name="Nature">
        <title>Genome sequencing and analysis of the model grass Brachypodium distachyon.</title>
        <authorList>
            <consortium name="International Brachypodium Initiative"/>
        </authorList>
    </citation>
    <scope>NUCLEOTIDE SEQUENCE [LARGE SCALE GENOMIC DNA]</scope>
    <source>
        <strain evidence="2 3">Bd21</strain>
    </source>
</reference>
<dbReference type="InParanoid" id="A0A2K2CVC6"/>
<dbReference type="AlphaFoldDB" id="A0A2K2CVC6"/>
<organism evidence="2">
    <name type="scientific">Brachypodium distachyon</name>
    <name type="common">Purple false brome</name>
    <name type="synonym">Trachynia distachya</name>
    <dbReference type="NCBI Taxonomy" id="15368"/>
    <lineage>
        <taxon>Eukaryota</taxon>
        <taxon>Viridiplantae</taxon>
        <taxon>Streptophyta</taxon>
        <taxon>Embryophyta</taxon>
        <taxon>Tracheophyta</taxon>
        <taxon>Spermatophyta</taxon>
        <taxon>Magnoliopsida</taxon>
        <taxon>Liliopsida</taxon>
        <taxon>Poales</taxon>
        <taxon>Poaceae</taxon>
        <taxon>BOP clade</taxon>
        <taxon>Pooideae</taxon>
        <taxon>Stipodae</taxon>
        <taxon>Brachypodieae</taxon>
        <taxon>Brachypodium</taxon>
    </lineage>
</organism>
<dbReference type="Gramene" id="PNT65982">
    <property type="protein sequence ID" value="PNT65982"/>
    <property type="gene ID" value="BRADI_3g05283v3"/>
</dbReference>
<dbReference type="Proteomes" id="UP000008810">
    <property type="component" value="Chromosome 3"/>
</dbReference>
<reference evidence="2" key="2">
    <citation type="submission" date="2017-06" db="EMBL/GenBank/DDBJ databases">
        <title>WGS assembly of Brachypodium distachyon.</title>
        <authorList>
            <consortium name="The International Brachypodium Initiative"/>
            <person name="Lucas S."/>
            <person name="Harmon-Smith M."/>
            <person name="Lail K."/>
            <person name="Tice H."/>
            <person name="Grimwood J."/>
            <person name="Bruce D."/>
            <person name="Barry K."/>
            <person name="Shu S."/>
            <person name="Lindquist E."/>
            <person name="Wang M."/>
            <person name="Pitluck S."/>
            <person name="Vogel J.P."/>
            <person name="Garvin D.F."/>
            <person name="Mockler T.C."/>
            <person name="Schmutz J."/>
            <person name="Rokhsar D."/>
            <person name="Bevan M.W."/>
        </authorList>
    </citation>
    <scope>NUCLEOTIDE SEQUENCE</scope>
    <source>
        <strain evidence="2">Bd21</strain>
    </source>
</reference>
<sequence length="98" mass="10820">MVLGHHHPPHTTSSIFFHFNQKSRGRCPPPHAISIFPFDRSMALEIERDGTQQQQPAGRAAFASAVPAADGRSEGAASPRALLPLHLHPAPMRRPRCW</sequence>
<accession>A0A2K2CVC6</accession>
<name>A0A2K2CVC6_BRADI</name>
<evidence type="ECO:0000313" key="2">
    <source>
        <dbReference type="EMBL" id="PNT65982.1"/>
    </source>
</evidence>
<evidence type="ECO:0000256" key="1">
    <source>
        <dbReference type="SAM" id="MobiDB-lite"/>
    </source>
</evidence>
<gene>
    <name evidence="2" type="ORF">BRADI_3g05283v3</name>
</gene>
<feature type="region of interest" description="Disordered" evidence="1">
    <location>
        <begin position="50"/>
        <end position="77"/>
    </location>
</feature>
<dbReference type="EMBL" id="CM000882">
    <property type="protein sequence ID" value="PNT65982.1"/>
    <property type="molecule type" value="Genomic_DNA"/>
</dbReference>
<keyword evidence="4" id="KW-1185">Reference proteome</keyword>
<proteinExistence type="predicted"/>
<protein>
    <submittedName>
        <fullName evidence="2 3">Uncharacterized protein</fullName>
    </submittedName>
</protein>
<reference evidence="3" key="3">
    <citation type="submission" date="2018-08" db="UniProtKB">
        <authorList>
            <consortium name="EnsemblPlants"/>
        </authorList>
    </citation>
    <scope>IDENTIFICATION</scope>
    <source>
        <strain evidence="3">cv. Bd21</strain>
    </source>
</reference>